<evidence type="ECO:0000313" key="3">
    <source>
        <dbReference type="Proteomes" id="UP001140949"/>
    </source>
</evidence>
<evidence type="ECO:0000256" key="1">
    <source>
        <dbReference type="SAM" id="MobiDB-lite"/>
    </source>
</evidence>
<name>A0AAX6DJ36_IRIPA</name>
<proteinExistence type="predicted"/>
<reference evidence="2" key="1">
    <citation type="journal article" date="2023" name="GigaByte">
        <title>Genome assembly of the bearded iris, Iris pallida Lam.</title>
        <authorList>
            <person name="Bruccoleri R.E."/>
            <person name="Oakeley E.J."/>
            <person name="Faust A.M.E."/>
            <person name="Altorfer M."/>
            <person name="Dessus-Babus S."/>
            <person name="Burckhardt D."/>
            <person name="Oertli M."/>
            <person name="Naumann U."/>
            <person name="Petersen F."/>
            <person name="Wong J."/>
        </authorList>
    </citation>
    <scope>NUCLEOTIDE SEQUENCE</scope>
    <source>
        <strain evidence="2">GSM-AAB239-AS_SAM_17_03QT</strain>
    </source>
</reference>
<feature type="compositionally biased region" description="Low complexity" evidence="1">
    <location>
        <begin position="20"/>
        <end position="30"/>
    </location>
</feature>
<gene>
    <name evidence="2" type="ORF">M6B38_241305</name>
</gene>
<organism evidence="2 3">
    <name type="scientific">Iris pallida</name>
    <name type="common">Sweet iris</name>
    <dbReference type="NCBI Taxonomy" id="29817"/>
    <lineage>
        <taxon>Eukaryota</taxon>
        <taxon>Viridiplantae</taxon>
        <taxon>Streptophyta</taxon>
        <taxon>Embryophyta</taxon>
        <taxon>Tracheophyta</taxon>
        <taxon>Spermatophyta</taxon>
        <taxon>Magnoliopsida</taxon>
        <taxon>Liliopsida</taxon>
        <taxon>Asparagales</taxon>
        <taxon>Iridaceae</taxon>
        <taxon>Iridoideae</taxon>
        <taxon>Irideae</taxon>
        <taxon>Iris</taxon>
    </lineage>
</organism>
<feature type="region of interest" description="Disordered" evidence="1">
    <location>
        <begin position="1"/>
        <end position="31"/>
    </location>
</feature>
<accession>A0AAX6DJ36</accession>
<dbReference type="AlphaFoldDB" id="A0AAX6DJ36"/>
<keyword evidence="3" id="KW-1185">Reference proteome</keyword>
<dbReference type="EMBL" id="JANAVB010044218">
    <property type="protein sequence ID" value="KAJ6791787.1"/>
    <property type="molecule type" value="Genomic_DNA"/>
</dbReference>
<reference evidence="2" key="2">
    <citation type="submission" date="2023-04" db="EMBL/GenBank/DDBJ databases">
        <authorList>
            <person name="Bruccoleri R.E."/>
            <person name="Oakeley E.J."/>
            <person name="Faust A.-M."/>
            <person name="Dessus-Babus S."/>
            <person name="Altorfer M."/>
            <person name="Burckhardt D."/>
            <person name="Oertli M."/>
            <person name="Naumann U."/>
            <person name="Petersen F."/>
            <person name="Wong J."/>
        </authorList>
    </citation>
    <scope>NUCLEOTIDE SEQUENCE</scope>
    <source>
        <strain evidence="2">GSM-AAB239-AS_SAM_17_03QT</strain>
        <tissue evidence="2">Leaf</tissue>
    </source>
</reference>
<keyword evidence="2" id="KW-0378">Hydrolase</keyword>
<sequence length="79" mass="9199">MTPLHLSRFDSDLWPPPPSSSCSSDFSRSSGRSRHILSSRAHAYPDSFSCHQRLHRRSCRYNQSQDIYMEEIDYIYSTG</sequence>
<protein>
    <submittedName>
        <fullName evidence="2">Ubiquitin carboxyl-terminal hydrolase 6</fullName>
    </submittedName>
</protein>
<evidence type="ECO:0000313" key="2">
    <source>
        <dbReference type="EMBL" id="KAJ6791787.1"/>
    </source>
</evidence>
<dbReference type="Proteomes" id="UP001140949">
    <property type="component" value="Unassembled WGS sequence"/>
</dbReference>
<comment type="caution">
    <text evidence="2">The sequence shown here is derived from an EMBL/GenBank/DDBJ whole genome shotgun (WGS) entry which is preliminary data.</text>
</comment>
<dbReference type="GO" id="GO:0016787">
    <property type="term" value="F:hydrolase activity"/>
    <property type="evidence" value="ECO:0007669"/>
    <property type="project" value="UniProtKB-KW"/>
</dbReference>